<accession>H0E097</accession>
<gene>
    <name evidence="3" type="ORF">PAI11_02050</name>
</gene>
<keyword evidence="4" id="KW-1185">Reference proteome</keyword>
<sequence>MSATSERTVAIRGVGTTTFGRQPGETDRSLAERAVQLALADADLDPAAIDAAWIGNVTGGQLGGQMSALGQLALRPFGVGGLPVTRLENGCASGSVAVRSAYLAVATGQADVALAFGAEHMTAAPTPLAIEVLAGASDLEAEARFGITFPGVFGMIARRHMEVHGTTPEQLAAVTVKNRANGARNPIAQFDQAVTVDDVLGARRIASPLGLLDCCAISDGAAAVIVVAEHLARPGDPRIAASAQTSSDFEPFGEMTGFALTRRAAEEAYAQAGISADDVDLAEVHDCFTIAEILHTEDLGFCEKGAGGPFVEEGQTARDGLVAVNPSGGLGARGHPVGATGCAQVAEAVLQLRGDAGERQVDGARVALTHTLGAFVHGAAANCALHVLVAA</sequence>
<evidence type="ECO:0000313" key="4">
    <source>
        <dbReference type="Proteomes" id="UP000005143"/>
    </source>
</evidence>
<dbReference type="PATRIC" id="fig|1097667.3.peg.204"/>
<feature type="domain" description="Thiolase C-terminal" evidence="2">
    <location>
        <begin position="246"/>
        <end position="379"/>
    </location>
</feature>
<reference evidence="3 4" key="1">
    <citation type="journal article" date="2013" name="Biodegradation">
        <title>Quantitative proteomic analysis of ibuprofen-degrading Patulibacter sp. strain I11.</title>
        <authorList>
            <person name="Almeida B."/>
            <person name="Kjeldal H."/>
            <person name="Lolas I."/>
            <person name="Knudsen A.D."/>
            <person name="Carvalho G."/>
            <person name="Nielsen K.L."/>
            <person name="Barreto Crespo M.T."/>
            <person name="Stensballe A."/>
            <person name="Nielsen J.L."/>
        </authorList>
    </citation>
    <scope>NUCLEOTIDE SEQUENCE [LARGE SCALE GENOMIC DNA]</scope>
    <source>
        <strain evidence="3 4">I11</strain>
    </source>
</reference>
<dbReference type="PIRSF" id="PIRSF000429">
    <property type="entry name" value="Ac-CoA_Ac_transf"/>
    <property type="match status" value="1"/>
</dbReference>
<dbReference type="InterPro" id="IPR055140">
    <property type="entry name" value="Thiolase_C_2"/>
</dbReference>
<feature type="domain" description="Thiolase N-terminal" evidence="1">
    <location>
        <begin position="25"/>
        <end position="229"/>
    </location>
</feature>
<evidence type="ECO:0000259" key="2">
    <source>
        <dbReference type="Pfam" id="PF22691"/>
    </source>
</evidence>
<evidence type="ECO:0000313" key="3">
    <source>
        <dbReference type="EMBL" id="EHN12900.1"/>
    </source>
</evidence>
<dbReference type="GO" id="GO:0016747">
    <property type="term" value="F:acyltransferase activity, transferring groups other than amino-acyl groups"/>
    <property type="evidence" value="ECO:0007669"/>
    <property type="project" value="InterPro"/>
</dbReference>
<dbReference type="Pfam" id="PF22691">
    <property type="entry name" value="Thiolase_C_1"/>
    <property type="match status" value="1"/>
</dbReference>
<dbReference type="OrthoDB" id="3208853at2"/>
<protein>
    <submittedName>
        <fullName evidence="3">Thiolase</fullName>
    </submittedName>
</protein>
<dbReference type="InterPro" id="IPR016039">
    <property type="entry name" value="Thiolase-like"/>
</dbReference>
<dbReference type="Proteomes" id="UP000005143">
    <property type="component" value="Unassembled WGS sequence"/>
</dbReference>
<dbReference type="PANTHER" id="PTHR42870">
    <property type="entry name" value="ACETYL-COA C-ACETYLTRANSFERASE"/>
    <property type="match status" value="1"/>
</dbReference>
<dbReference type="CDD" id="cd00829">
    <property type="entry name" value="SCP-x_thiolase"/>
    <property type="match status" value="1"/>
</dbReference>
<organism evidence="3 4">
    <name type="scientific">Patulibacter medicamentivorans</name>
    <dbReference type="NCBI Taxonomy" id="1097667"/>
    <lineage>
        <taxon>Bacteria</taxon>
        <taxon>Bacillati</taxon>
        <taxon>Actinomycetota</taxon>
        <taxon>Thermoleophilia</taxon>
        <taxon>Solirubrobacterales</taxon>
        <taxon>Patulibacteraceae</taxon>
        <taxon>Patulibacter</taxon>
    </lineage>
</organism>
<dbReference type="SUPFAM" id="SSF53901">
    <property type="entry name" value="Thiolase-like"/>
    <property type="match status" value="2"/>
</dbReference>
<dbReference type="AlphaFoldDB" id="H0E097"/>
<name>H0E097_9ACTN</name>
<proteinExistence type="predicted"/>
<dbReference type="InterPro" id="IPR002155">
    <property type="entry name" value="Thiolase"/>
</dbReference>
<dbReference type="Gene3D" id="3.40.47.10">
    <property type="match status" value="1"/>
</dbReference>
<dbReference type="Pfam" id="PF00108">
    <property type="entry name" value="Thiolase_N"/>
    <property type="match status" value="1"/>
</dbReference>
<dbReference type="PANTHER" id="PTHR42870:SF1">
    <property type="entry name" value="NON-SPECIFIC LIPID-TRANSFER PROTEIN-LIKE 2"/>
    <property type="match status" value="1"/>
</dbReference>
<comment type="caution">
    <text evidence="3">The sequence shown here is derived from an EMBL/GenBank/DDBJ whole genome shotgun (WGS) entry which is preliminary data.</text>
</comment>
<evidence type="ECO:0000259" key="1">
    <source>
        <dbReference type="Pfam" id="PF00108"/>
    </source>
</evidence>
<dbReference type="EMBL" id="AGUD01000006">
    <property type="protein sequence ID" value="EHN12900.1"/>
    <property type="molecule type" value="Genomic_DNA"/>
</dbReference>
<dbReference type="RefSeq" id="WP_007569907.1">
    <property type="nucleotide sequence ID" value="NZ_AGUD01000006.1"/>
</dbReference>
<dbReference type="InterPro" id="IPR020616">
    <property type="entry name" value="Thiolase_N"/>
</dbReference>